<dbReference type="Pfam" id="PF01965">
    <property type="entry name" value="DJ-1_PfpI"/>
    <property type="match status" value="1"/>
</dbReference>
<evidence type="ECO:0000313" key="5">
    <source>
        <dbReference type="EMBL" id="OWQ91818.1"/>
    </source>
</evidence>
<dbReference type="InterPro" id="IPR009057">
    <property type="entry name" value="Homeodomain-like_sf"/>
</dbReference>
<dbReference type="PANTHER" id="PTHR43130">
    <property type="entry name" value="ARAC-FAMILY TRANSCRIPTIONAL REGULATOR"/>
    <property type="match status" value="1"/>
</dbReference>
<evidence type="ECO:0000259" key="4">
    <source>
        <dbReference type="PROSITE" id="PS01124"/>
    </source>
</evidence>
<feature type="domain" description="HTH araC/xylS-type" evidence="4">
    <location>
        <begin position="227"/>
        <end position="325"/>
    </location>
</feature>
<dbReference type="PROSITE" id="PS01124">
    <property type="entry name" value="HTH_ARAC_FAMILY_2"/>
    <property type="match status" value="1"/>
</dbReference>
<dbReference type="Proteomes" id="UP000197097">
    <property type="component" value="Unassembled WGS sequence"/>
</dbReference>
<keyword evidence="2" id="KW-0238">DNA-binding</keyword>
<proteinExistence type="predicted"/>
<dbReference type="AlphaFoldDB" id="A0A246JH09"/>
<dbReference type="GO" id="GO:0043565">
    <property type="term" value="F:sequence-specific DNA binding"/>
    <property type="evidence" value="ECO:0007669"/>
    <property type="project" value="InterPro"/>
</dbReference>
<name>A0A246JH09_9SPHN</name>
<dbReference type="RefSeq" id="WP_088474291.1">
    <property type="nucleotide sequence ID" value="NZ_NISJ01000014.1"/>
</dbReference>
<dbReference type="InterPro" id="IPR018060">
    <property type="entry name" value="HTH_AraC"/>
</dbReference>
<dbReference type="CDD" id="cd03138">
    <property type="entry name" value="GATase1_AraC_2"/>
    <property type="match status" value="1"/>
</dbReference>
<keyword evidence="3" id="KW-0804">Transcription</keyword>
<dbReference type="OrthoDB" id="186587at2"/>
<reference evidence="5 6" key="1">
    <citation type="journal article" date="2002" name="Int. J. Syst. Evol. Microbiol.">
        <title>Sphingopyxis witflariensis sp. nov., isolated from activated sludge.</title>
        <authorList>
            <person name="Kampfer P."/>
            <person name="Witzenberger R."/>
            <person name="Denner E.B."/>
            <person name="Busse H.J."/>
            <person name="Neef A."/>
        </authorList>
    </citation>
    <scope>NUCLEOTIDE SEQUENCE [LARGE SCALE GENOMIC DNA]</scope>
    <source>
        <strain evidence="5 6">DSM 14551</strain>
    </source>
</reference>
<dbReference type="SMART" id="SM00342">
    <property type="entry name" value="HTH_ARAC"/>
    <property type="match status" value="1"/>
</dbReference>
<accession>A0A246JH09</accession>
<gene>
    <name evidence="5" type="ORF">CDQ91_18805</name>
</gene>
<evidence type="ECO:0000256" key="3">
    <source>
        <dbReference type="ARBA" id="ARBA00023163"/>
    </source>
</evidence>
<dbReference type="SUPFAM" id="SSF52317">
    <property type="entry name" value="Class I glutamine amidotransferase-like"/>
    <property type="match status" value="1"/>
</dbReference>
<dbReference type="Gene3D" id="1.10.10.60">
    <property type="entry name" value="Homeodomain-like"/>
    <property type="match status" value="2"/>
</dbReference>
<comment type="caution">
    <text evidence="5">The sequence shown here is derived from an EMBL/GenBank/DDBJ whole genome shotgun (WGS) entry which is preliminary data.</text>
</comment>
<keyword evidence="6" id="KW-1185">Reference proteome</keyword>
<protein>
    <submittedName>
        <fullName evidence="5">AraC family transcriptional regulator</fullName>
    </submittedName>
</protein>
<dbReference type="PRINTS" id="PR00032">
    <property type="entry name" value="HTHARAC"/>
</dbReference>
<dbReference type="PANTHER" id="PTHR43130:SF3">
    <property type="entry name" value="HTH-TYPE TRANSCRIPTIONAL REGULATOR RV1931C"/>
    <property type="match status" value="1"/>
</dbReference>
<keyword evidence="1" id="KW-0805">Transcription regulation</keyword>
<dbReference type="InterPro" id="IPR052158">
    <property type="entry name" value="INH-QAR"/>
</dbReference>
<dbReference type="InterPro" id="IPR002818">
    <property type="entry name" value="DJ-1/PfpI"/>
</dbReference>
<dbReference type="EMBL" id="NISJ01000014">
    <property type="protein sequence ID" value="OWQ91818.1"/>
    <property type="molecule type" value="Genomic_DNA"/>
</dbReference>
<dbReference type="Gene3D" id="3.40.50.880">
    <property type="match status" value="1"/>
</dbReference>
<dbReference type="Pfam" id="PF12833">
    <property type="entry name" value="HTH_18"/>
    <property type="match status" value="1"/>
</dbReference>
<dbReference type="InterPro" id="IPR020449">
    <property type="entry name" value="Tscrpt_reg_AraC-type_HTH"/>
</dbReference>
<dbReference type="GO" id="GO:0003700">
    <property type="term" value="F:DNA-binding transcription factor activity"/>
    <property type="evidence" value="ECO:0007669"/>
    <property type="project" value="InterPro"/>
</dbReference>
<organism evidence="5 6">
    <name type="scientific">Sphingopyxis witflariensis</name>
    <dbReference type="NCBI Taxonomy" id="173675"/>
    <lineage>
        <taxon>Bacteria</taxon>
        <taxon>Pseudomonadati</taxon>
        <taxon>Pseudomonadota</taxon>
        <taxon>Alphaproteobacteria</taxon>
        <taxon>Sphingomonadales</taxon>
        <taxon>Sphingomonadaceae</taxon>
        <taxon>Sphingopyxis</taxon>
    </lineage>
</organism>
<dbReference type="SUPFAM" id="SSF46689">
    <property type="entry name" value="Homeodomain-like"/>
    <property type="match status" value="2"/>
</dbReference>
<evidence type="ECO:0000256" key="1">
    <source>
        <dbReference type="ARBA" id="ARBA00023015"/>
    </source>
</evidence>
<dbReference type="InterPro" id="IPR029062">
    <property type="entry name" value="Class_I_gatase-like"/>
</dbReference>
<evidence type="ECO:0000256" key="2">
    <source>
        <dbReference type="ARBA" id="ARBA00023125"/>
    </source>
</evidence>
<evidence type="ECO:0000313" key="6">
    <source>
        <dbReference type="Proteomes" id="UP000197097"/>
    </source>
</evidence>
<sequence length="335" mass="37118">MPKVEVSDAKVALVEVGMMLYPDCQMGMVLGITDLFHIAGRFAVDHGRAPIRISHWPLQEGGGFARCYDSHPDEPEGNSPTVLIAPGSLHKLLEADEVAPYARWLLDRHAHGATLASNCGGAFALAATGLLAGRPATTHWFFAEEFRTRFPDVRLESDRMVIDDGDIVTAGGLMAWTDLGLRIVERLLGPTIMMETARFLLIDPGGREQRNYASFAPRLTHGDEAVLKAQHFLQAKEGRVGGVSELAAEAGLEERTFQRRFKAATGMTPVEYSQHLRVGKSRELLEFTKRTVDQIAWSVGYEDAAAFRKLFHRITGLSPNEYRQRFSTESIQRVA</sequence>